<evidence type="ECO:0000313" key="2">
    <source>
        <dbReference type="Proteomes" id="UP000053927"/>
    </source>
</evidence>
<dbReference type="eggNOG" id="ENOG502RD13">
    <property type="taxonomic scope" value="Eukaryota"/>
</dbReference>
<dbReference type="KEGG" id="shs:STEHIDRAFT_163955"/>
<proteinExistence type="predicted"/>
<keyword evidence="2" id="KW-1185">Reference proteome</keyword>
<dbReference type="OMA" id="AGRHRIM"/>
<sequence>MGHYRTARRPRTRCSISTSLATSRKLFLDFVIDSSRLTNSRYLTTSKLEQAIDQDRDRYLAWREHAPSRLHINGPDGPFVASRILTRGGLFSALLFRAITFGAPALYDHPGYFADMAAWLQFYDPSKPASYYCKTTVYGNGVHRGPQNAAQLWEASASLLEMLQGSEQPSFNNVWHHLVFARGEGGLMMYPTVGKLIGYLLCVDLVYAGVLHEPSSQELGDIVADVAKGARDGMVRLKLIRARASKKNVSLAFQSLCMYLSSQYNVPHLSGCLNGFIVEHGLCKYKRLAKRHGRQYRLP</sequence>
<dbReference type="OrthoDB" id="2934473at2759"/>
<organism evidence="1 2">
    <name type="scientific">Stereum hirsutum (strain FP-91666)</name>
    <name type="common">White-rot fungus</name>
    <dbReference type="NCBI Taxonomy" id="721885"/>
    <lineage>
        <taxon>Eukaryota</taxon>
        <taxon>Fungi</taxon>
        <taxon>Dikarya</taxon>
        <taxon>Basidiomycota</taxon>
        <taxon>Agaricomycotina</taxon>
        <taxon>Agaricomycetes</taxon>
        <taxon>Russulales</taxon>
        <taxon>Stereaceae</taxon>
        <taxon>Stereum</taxon>
    </lineage>
</organism>
<dbReference type="AlphaFoldDB" id="R7RVQ0"/>
<gene>
    <name evidence="1" type="ORF">STEHIDRAFT_163955</name>
</gene>
<name>R7RVQ0_STEHR</name>
<dbReference type="RefSeq" id="XP_007311746.1">
    <property type="nucleotide sequence ID" value="XM_007311684.1"/>
</dbReference>
<reference evidence="2" key="1">
    <citation type="journal article" date="2012" name="Science">
        <title>The Paleozoic origin of enzymatic lignin decomposition reconstructed from 31 fungal genomes.</title>
        <authorList>
            <person name="Floudas D."/>
            <person name="Binder M."/>
            <person name="Riley R."/>
            <person name="Barry K."/>
            <person name="Blanchette R.A."/>
            <person name="Henrissat B."/>
            <person name="Martinez A.T."/>
            <person name="Otillar R."/>
            <person name="Spatafora J.W."/>
            <person name="Yadav J.S."/>
            <person name="Aerts A."/>
            <person name="Benoit I."/>
            <person name="Boyd A."/>
            <person name="Carlson A."/>
            <person name="Copeland A."/>
            <person name="Coutinho P.M."/>
            <person name="de Vries R.P."/>
            <person name="Ferreira P."/>
            <person name="Findley K."/>
            <person name="Foster B."/>
            <person name="Gaskell J."/>
            <person name="Glotzer D."/>
            <person name="Gorecki P."/>
            <person name="Heitman J."/>
            <person name="Hesse C."/>
            <person name="Hori C."/>
            <person name="Igarashi K."/>
            <person name="Jurgens J.A."/>
            <person name="Kallen N."/>
            <person name="Kersten P."/>
            <person name="Kohler A."/>
            <person name="Kuees U."/>
            <person name="Kumar T.K.A."/>
            <person name="Kuo A."/>
            <person name="LaButti K."/>
            <person name="Larrondo L.F."/>
            <person name="Lindquist E."/>
            <person name="Ling A."/>
            <person name="Lombard V."/>
            <person name="Lucas S."/>
            <person name="Lundell T."/>
            <person name="Martin R."/>
            <person name="McLaughlin D.J."/>
            <person name="Morgenstern I."/>
            <person name="Morin E."/>
            <person name="Murat C."/>
            <person name="Nagy L.G."/>
            <person name="Nolan M."/>
            <person name="Ohm R.A."/>
            <person name="Patyshakuliyeva A."/>
            <person name="Rokas A."/>
            <person name="Ruiz-Duenas F.J."/>
            <person name="Sabat G."/>
            <person name="Salamov A."/>
            <person name="Samejima M."/>
            <person name="Schmutz J."/>
            <person name="Slot J.C."/>
            <person name="St John F."/>
            <person name="Stenlid J."/>
            <person name="Sun H."/>
            <person name="Sun S."/>
            <person name="Syed K."/>
            <person name="Tsang A."/>
            <person name="Wiebenga A."/>
            <person name="Young D."/>
            <person name="Pisabarro A."/>
            <person name="Eastwood D.C."/>
            <person name="Martin F."/>
            <person name="Cullen D."/>
            <person name="Grigoriev I.V."/>
            <person name="Hibbett D.S."/>
        </authorList>
    </citation>
    <scope>NUCLEOTIDE SEQUENCE [LARGE SCALE GENOMIC DNA]</scope>
    <source>
        <strain evidence="2">FP-91666</strain>
    </source>
</reference>
<dbReference type="GeneID" id="18802477"/>
<evidence type="ECO:0000313" key="1">
    <source>
        <dbReference type="EMBL" id="EIM79194.1"/>
    </source>
</evidence>
<dbReference type="Proteomes" id="UP000053927">
    <property type="component" value="Unassembled WGS sequence"/>
</dbReference>
<protein>
    <submittedName>
        <fullName evidence="1">Uncharacterized protein</fullName>
    </submittedName>
</protein>
<accession>R7RVQ0</accession>
<dbReference type="EMBL" id="JH687408">
    <property type="protein sequence ID" value="EIM79194.1"/>
    <property type="molecule type" value="Genomic_DNA"/>
</dbReference>